<proteinExistence type="predicted"/>
<organism evidence="1 2">
    <name type="scientific">Kangiella geojedonensis</name>
    <dbReference type="NCBI Taxonomy" id="914150"/>
    <lineage>
        <taxon>Bacteria</taxon>
        <taxon>Pseudomonadati</taxon>
        <taxon>Pseudomonadota</taxon>
        <taxon>Gammaproteobacteria</taxon>
        <taxon>Kangiellales</taxon>
        <taxon>Kangiellaceae</taxon>
        <taxon>Kangiella</taxon>
    </lineage>
</organism>
<accession>A0A0F6TS13</accession>
<gene>
    <name evidence="1" type="ORF">TQ33_2085</name>
</gene>
<evidence type="ECO:0000313" key="1">
    <source>
        <dbReference type="EMBL" id="AKE53014.1"/>
    </source>
</evidence>
<dbReference type="KEGG" id="kge:TQ33_2085"/>
<dbReference type="HOGENOM" id="CLU_1064679_0_0_6"/>
<keyword evidence="2" id="KW-1185">Reference proteome</keyword>
<dbReference type="Proteomes" id="UP000034071">
    <property type="component" value="Chromosome"/>
</dbReference>
<sequence length="261" mass="29078">MASLPEQQATEWRYRLMSPMGVYPKCDIHVEEVSLVVSDNFISIASSESGKGKEVLLKAAILCSSVAASNTFKFYAFPNYHHLLDPCLASQLTEYLELDILQKHAAEYAELGETVPEFDWYENAKGASLPPVLGGTDYIYVDQDVDAVSIQRLYQALSESHCVKLSGAIRALVQTNTLSCHNQFRQEACGLLLDGLRLLEEVDGFQSESAQLSTVLAQLGDSAEDYLISRQQMSQDIGPIDFHRLFVQSCTQLRKYLLSHS</sequence>
<dbReference type="RefSeq" id="WP_046562006.1">
    <property type="nucleotide sequence ID" value="NZ_CP010975.1"/>
</dbReference>
<evidence type="ECO:0000313" key="2">
    <source>
        <dbReference type="Proteomes" id="UP000034071"/>
    </source>
</evidence>
<reference evidence="1 2" key="1">
    <citation type="submission" date="2015-02" db="EMBL/GenBank/DDBJ databases">
        <title>Complete genome sequence of Kangiella geojedonensis strain YCS-5T.</title>
        <authorList>
            <person name="Kim K.M."/>
        </authorList>
    </citation>
    <scope>NUCLEOTIDE SEQUENCE [LARGE SCALE GENOMIC DNA]</scope>
    <source>
        <strain evidence="1 2">YCS-5</strain>
    </source>
</reference>
<dbReference type="AlphaFoldDB" id="A0A0F6TS13"/>
<dbReference type="EMBL" id="CP010975">
    <property type="protein sequence ID" value="AKE53014.1"/>
    <property type="molecule type" value="Genomic_DNA"/>
</dbReference>
<name>A0A0F6TS13_9GAMM</name>
<protein>
    <submittedName>
        <fullName evidence="1">Uncharacterized protein</fullName>
    </submittedName>
</protein>
<dbReference type="OrthoDB" id="6191560at2"/>